<reference evidence="3 4" key="1">
    <citation type="submission" date="2016-05" db="EMBL/GenBank/DDBJ databases">
        <authorList>
            <person name="Johnson T.J."/>
            <person name="Youmans B.P."/>
            <person name="Case K.A."/>
        </authorList>
    </citation>
    <scope>NUCLEOTIDE SEQUENCE [LARGE SCALE GENOMIC DNA]</scope>
    <source>
        <strain evidence="3 4">UMNLC6</strain>
    </source>
</reference>
<dbReference type="EMBL" id="LYQW01000010">
    <property type="protein sequence ID" value="OXC23378.1"/>
    <property type="molecule type" value="Genomic_DNA"/>
</dbReference>
<feature type="domain" description="Transcobalamin-like C-terminal" evidence="2">
    <location>
        <begin position="64"/>
        <end position="126"/>
    </location>
</feature>
<feature type="chain" id="PRO_5038643177" description="Transcobalamin-like C-terminal domain-containing protein" evidence="1">
    <location>
        <begin position="22"/>
        <end position="129"/>
    </location>
</feature>
<dbReference type="Pfam" id="PF14478">
    <property type="entry name" value="DUF4430"/>
    <property type="match status" value="1"/>
</dbReference>
<evidence type="ECO:0000256" key="1">
    <source>
        <dbReference type="SAM" id="SignalP"/>
    </source>
</evidence>
<proteinExistence type="predicted"/>
<sequence length="129" mass="14589">MSKRKINLFFAIITFFTLALTACSNNNSATKKSTTNQISVNYTLKEGKKTFDKKTIKVPKKAKVIAGLKKAWKVKETKGFITAIDGKTQNPKKKIYWTYTINNKFASKGANEQTVNNKDKVKFTLAKMK</sequence>
<accession>A0A226SN68</accession>
<organism evidence="3 4">
    <name type="scientific">Lactobacillus crispatus</name>
    <dbReference type="NCBI Taxonomy" id="47770"/>
    <lineage>
        <taxon>Bacteria</taxon>
        <taxon>Bacillati</taxon>
        <taxon>Bacillota</taxon>
        <taxon>Bacilli</taxon>
        <taxon>Lactobacillales</taxon>
        <taxon>Lactobacillaceae</taxon>
        <taxon>Lactobacillus</taxon>
    </lineage>
</organism>
<evidence type="ECO:0000313" key="3">
    <source>
        <dbReference type="EMBL" id="OXC23378.1"/>
    </source>
</evidence>
<dbReference type="AlphaFoldDB" id="A0A226SN68"/>
<protein>
    <recommendedName>
        <fullName evidence="2">Transcobalamin-like C-terminal domain-containing protein</fullName>
    </recommendedName>
</protein>
<evidence type="ECO:0000313" key="4">
    <source>
        <dbReference type="Proteomes" id="UP000198437"/>
    </source>
</evidence>
<dbReference type="Gene3D" id="2.170.130.30">
    <property type="match status" value="1"/>
</dbReference>
<comment type="caution">
    <text evidence="3">The sequence shown here is derived from an EMBL/GenBank/DDBJ whole genome shotgun (WGS) entry which is preliminary data.</text>
</comment>
<gene>
    <name evidence="3" type="ORF">AYP82_07500</name>
</gene>
<keyword evidence="1" id="KW-0732">Signal</keyword>
<dbReference type="RefSeq" id="WP_089143335.1">
    <property type="nucleotide sequence ID" value="NZ_LYQR01000039.1"/>
</dbReference>
<dbReference type="Proteomes" id="UP000198437">
    <property type="component" value="Unassembled WGS sequence"/>
</dbReference>
<name>A0A226SN68_9LACO</name>
<dbReference type="PROSITE" id="PS51257">
    <property type="entry name" value="PROKAR_LIPOPROTEIN"/>
    <property type="match status" value="1"/>
</dbReference>
<evidence type="ECO:0000259" key="2">
    <source>
        <dbReference type="Pfam" id="PF14478"/>
    </source>
</evidence>
<dbReference type="InterPro" id="IPR027954">
    <property type="entry name" value="Transcobalamin-like_C"/>
</dbReference>
<feature type="signal peptide" evidence="1">
    <location>
        <begin position="1"/>
        <end position="21"/>
    </location>
</feature>